<evidence type="ECO:0000256" key="3">
    <source>
        <dbReference type="SAM" id="MobiDB-lite"/>
    </source>
</evidence>
<evidence type="ECO:0000259" key="4">
    <source>
        <dbReference type="PROSITE" id="PS50158"/>
    </source>
</evidence>
<dbReference type="SUPFAM" id="SSF57756">
    <property type="entry name" value="Retrovirus zinc finger-like domains"/>
    <property type="match status" value="1"/>
</dbReference>
<feature type="domain" description="CCHC-type" evidence="4">
    <location>
        <begin position="341"/>
        <end position="355"/>
    </location>
</feature>
<feature type="coiled-coil region" evidence="2">
    <location>
        <begin position="246"/>
        <end position="273"/>
    </location>
</feature>
<dbReference type="InterPro" id="IPR036875">
    <property type="entry name" value="Znf_CCHC_sf"/>
</dbReference>
<keyword evidence="1" id="KW-0863">Zinc-finger</keyword>
<evidence type="ECO:0000256" key="2">
    <source>
        <dbReference type="SAM" id="Coils"/>
    </source>
</evidence>
<comment type="caution">
    <text evidence="5">The sequence shown here is derived from an EMBL/GenBank/DDBJ whole genome shotgun (WGS) entry which is preliminary data.</text>
</comment>
<dbReference type="Proteomes" id="UP001454036">
    <property type="component" value="Unassembled WGS sequence"/>
</dbReference>
<dbReference type="GO" id="GO:0003676">
    <property type="term" value="F:nucleic acid binding"/>
    <property type="evidence" value="ECO:0007669"/>
    <property type="project" value="InterPro"/>
</dbReference>
<dbReference type="SMART" id="SM00343">
    <property type="entry name" value="ZnF_C2HC"/>
    <property type="match status" value="2"/>
</dbReference>
<sequence>MSNEKLVRKVLRTLPKRFAHKVTAIEEAQDLSTMIFDELMGNLLTFEMTLEESEVPKGKGIALKTSHTDNEEESLADTINLLAKNFNKTLKRFNKKPFFGGNTPGTFDRRNDRVWKNPKSGGSSNVGINNSSTKGIQCRECEGFGHIQVECPNYVKKQSKGYYTTLSDGETDEEEESTNEVNNFVAFTAWMDQKATVNPAVNNYGPDDESDEEEEITEEELMANYQLLFDKWSTLTKVYTSGESERNKLKKMNKELIEKVEEQALKIHFLENKVERMTKGIHMMNSSTPILDEILAQGKRCGDNTGIGYNLATKLGPSEARTFVAAGTQPDQAIKRKQIWRCHHCGKKGHIAPYCYKIYGRGRSRYSLPRMQWVKKGSVVSNVVFTSLKATAWTGWYFDSGCSRHMTGNRANLTCIKEVKTDFVTFGGGEKGKIVGKGALNVEGLPNLEEVLLVEGLTANLISISQLCDSGLKVAFDKNTCNVSNQNDDLIMQGSRSTDNCYLWTPCHRALTSQTQGDAELWHKRLGHTNYRNIRQLISRKAVRGLPQLEVRENVCGECQIGKQTRVSHQQFVTTRPRWAPLRLGPSST</sequence>
<keyword evidence="1" id="KW-0862">Zinc</keyword>
<reference evidence="5 6" key="1">
    <citation type="submission" date="2024-01" db="EMBL/GenBank/DDBJ databases">
        <title>The complete chloroplast genome sequence of Lithospermum erythrorhizon: insights into the phylogenetic relationship among Boraginaceae species and the maternal lineages of purple gromwells.</title>
        <authorList>
            <person name="Okada T."/>
            <person name="Watanabe K."/>
        </authorList>
    </citation>
    <scope>NUCLEOTIDE SEQUENCE [LARGE SCALE GENOMIC DNA]</scope>
</reference>
<feature type="region of interest" description="Disordered" evidence="3">
    <location>
        <begin position="109"/>
        <end position="128"/>
    </location>
</feature>
<dbReference type="GO" id="GO:0008270">
    <property type="term" value="F:zinc ion binding"/>
    <property type="evidence" value="ECO:0007669"/>
    <property type="project" value="UniProtKB-KW"/>
</dbReference>
<evidence type="ECO:0000313" key="6">
    <source>
        <dbReference type="Proteomes" id="UP001454036"/>
    </source>
</evidence>
<dbReference type="InterPro" id="IPR001878">
    <property type="entry name" value="Znf_CCHC"/>
</dbReference>
<dbReference type="PROSITE" id="PS50158">
    <property type="entry name" value="ZF_CCHC"/>
    <property type="match status" value="1"/>
</dbReference>
<organism evidence="5 6">
    <name type="scientific">Lithospermum erythrorhizon</name>
    <name type="common">Purple gromwell</name>
    <name type="synonym">Lithospermum officinale var. erythrorhizon</name>
    <dbReference type="NCBI Taxonomy" id="34254"/>
    <lineage>
        <taxon>Eukaryota</taxon>
        <taxon>Viridiplantae</taxon>
        <taxon>Streptophyta</taxon>
        <taxon>Embryophyta</taxon>
        <taxon>Tracheophyta</taxon>
        <taxon>Spermatophyta</taxon>
        <taxon>Magnoliopsida</taxon>
        <taxon>eudicotyledons</taxon>
        <taxon>Gunneridae</taxon>
        <taxon>Pentapetalae</taxon>
        <taxon>asterids</taxon>
        <taxon>lamiids</taxon>
        <taxon>Boraginales</taxon>
        <taxon>Boraginaceae</taxon>
        <taxon>Boraginoideae</taxon>
        <taxon>Lithospermeae</taxon>
        <taxon>Lithospermum</taxon>
    </lineage>
</organism>
<keyword evidence="1" id="KW-0479">Metal-binding</keyword>
<dbReference type="Pfam" id="PF22936">
    <property type="entry name" value="Pol_BBD"/>
    <property type="match status" value="1"/>
</dbReference>
<dbReference type="AlphaFoldDB" id="A0AAV3Q782"/>
<protein>
    <recommendedName>
        <fullName evidence="4">CCHC-type domain-containing protein</fullName>
    </recommendedName>
</protein>
<dbReference type="Pfam" id="PF13976">
    <property type="entry name" value="gag_pre-integrs"/>
    <property type="match status" value="1"/>
</dbReference>
<gene>
    <name evidence="5" type="ORF">LIER_43475</name>
</gene>
<evidence type="ECO:0000256" key="1">
    <source>
        <dbReference type="PROSITE-ProRule" id="PRU00047"/>
    </source>
</evidence>
<proteinExistence type="predicted"/>
<dbReference type="InterPro" id="IPR054722">
    <property type="entry name" value="PolX-like_BBD"/>
</dbReference>
<evidence type="ECO:0000313" key="5">
    <source>
        <dbReference type="EMBL" id="GAA0159281.1"/>
    </source>
</evidence>
<keyword evidence="2" id="KW-0175">Coiled coil</keyword>
<dbReference type="InterPro" id="IPR025724">
    <property type="entry name" value="GAG-pre-integrase_dom"/>
</dbReference>
<keyword evidence="6" id="KW-1185">Reference proteome</keyword>
<dbReference type="EMBL" id="BAABME010035563">
    <property type="protein sequence ID" value="GAA0159281.1"/>
    <property type="molecule type" value="Genomic_DNA"/>
</dbReference>
<name>A0AAV3Q782_LITER</name>
<accession>A0AAV3Q782</accession>